<evidence type="ECO:0008006" key="4">
    <source>
        <dbReference type="Google" id="ProtNLM"/>
    </source>
</evidence>
<dbReference type="EMBL" id="JAIOUQ010000003">
    <property type="protein sequence ID" value="MBZ2165260.1"/>
    <property type="molecule type" value="Genomic_DNA"/>
</dbReference>
<keyword evidence="1" id="KW-0472">Membrane</keyword>
<sequence>MDSRNQLYVVISLVVIVLIFSIAYIYGPSASDRSGDEGTETPSNIIIITHETLTWNNSTIKVGNNITWINRDFAIEHEIVSNTSNYAFDSGVLKNGQSFSLNFTKAGTYNYYDKLHPNLSGIIIVQQ</sequence>
<name>A0A8T5UVQ2_9EURY</name>
<reference evidence="3" key="1">
    <citation type="journal article" date="2022" name="Microbiol. Resour. Announc.">
        <title>Draft Genome Sequence of a Methanogenic Archaeon from West Spitsbergen Permafrost.</title>
        <authorList>
            <person name="Trubitsyn V."/>
            <person name="Rivkina E."/>
            <person name="Shcherbakova V."/>
        </authorList>
    </citation>
    <scope>NUCLEOTIDE SEQUENCE [LARGE SCALE GENOMIC DNA]</scope>
    <source>
        <strain evidence="3">VT</strain>
    </source>
</reference>
<dbReference type="Proteomes" id="UP000825933">
    <property type="component" value="Unassembled WGS sequence"/>
</dbReference>
<dbReference type="Gene3D" id="2.60.40.420">
    <property type="entry name" value="Cupredoxins - blue copper proteins"/>
    <property type="match status" value="1"/>
</dbReference>
<evidence type="ECO:0000256" key="1">
    <source>
        <dbReference type="SAM" id="Phobius"/>
    </source>
</evidence>
<dbReference type="InterPro" id="IPR052721">
    <property type="entry name" value="ET_Amicyanin"/>
</dbReference>
<dbReference type="PANTHER" id="PTHR36507:SF1">
    <property type="entry name" value="BLL1555 PROTEIN"/>
    <property type="match status" value="1"/>
</dbReference>
<evidence type="ECO:0000313" key="2">
    <source>
        <dbReference type="EMBL" id="MBZ2165260.1"/>
    </source>
</evidence>
<gene>
    <name evidence="2" type="ORF">K8N75_04270</name>
</gene>
<feature type="transmembrane region" description="Helical" evidence="1">
    <location>
        <begin position="7"/>
        <end position="26"/>
    </location>
</feature>
<organism evidence="2 3">
    <name type="scientific">Methanobacterium spitsbergense</name>
    <dbReference type="NCBI Taxonomy" id="2874285"/>
    <lineage>
        <taxon>Archaea</taxon>
        <taxon>Methanobacteriati</taxon>
        <taxon>Methanobacteriota</taxon>
        <taxon>Methanomada group</taxon>
        <taxon>Methanobacteria</taxon>
        <taxon>Methanobacteriales</taxon>
        <taxon>Methanobacteriaceae</taxon>
        <taxon>Methanobacterium</taxon>
    </lineage>
</organism>
<keyword evidence="3" id="KW-1185">Reference proteome</keyword>
<dbReference type="SUPFAM" id="SSF49503">
    <property type="entry name" value="Cupredoxins"/>
    <property type="match status" value="1"/>
</dbReference>
<accession>A0A8T5UVQ2</accession>
<evidence type="ECO:0000313" key="3">
    <source>
        <dbReference type="Proteomes" id="UP000825933"/>
    </source>
</evidence>
<keyword evidence="1" id="KW-0812">Transmembrane</keyword>
<proteinExistence type="predicted"/>
<dbReference type="AlphaFoldDB" id="A0A8T5UVQ2"/>
<comment type="caution">
    <text evidence="2">The sequence shown here is derived from an EMBL/GenBank/DDBJ whole genome shotgun (WGS) entry which is preliminary data.</text>
</comment>
<dbReference type="RefSeq" id="WP_223790876.1">
    <property type="nucleotide sequence ID" value="NZ_JAIOUQ010000003.1"/>
</dbReference>
<dbReference type="PANTHER" id="PTHR36507">
    <property type="entry name" value="BLL1555 PROTEIN"/>
    <property type="match status" value="1"/>
</dbReference>
<dbReference type="InterPro" id="IPR008972">
    <property type="entry name" value="Cupredoxin"/>
</dbReference>
<protein>
    <recommendedName>
        <fullName evidence="4">EfeO-type cupredoxin-like domain-containing protein</fullName>
    </recommendedName>
</protein>
<keyword evidence="1" id="KW-1133">Transmembrane helix</keyword>